<dbReference type="EMBL" id="FAXN01000001">
    <property type="protein sequence ID" value="CUV64922.1"/>
    <property type="molecule type" value="Genomic_DNA"/>
</dbReference>
<evidence type="ECO:0000259" key="3">
    <source>
        <dbReference type="Pfam" id="PF19078"/>
    </source>
</evidence>
<gene>
    <name evidence="4" type="ORF">BN3087_10003</name>
</gene>
<evidence type="ECO:0000256" key="1">
    <source>
        <dbReference type="SAM" id="MobiDB-lite"/>
    </source>
</evidence>
<accession>A0A0S4XKQ3</accession>
<dbReference type="Pfam" id="PF17936">
    <property type="entry name" value="Big_6"/>
    <property type="match status" value="1"/>
</dbReference>
<dbReference type="InterPro" id="IPR044048">
    <property type="entry name" value="Big_12"/>
</dbReference>
<feature type="region of interest" description="Disordered" evidence="1">
    <location>
        <begin position="217"/>
        <end position="238"/>
    </location>
</feature>
<dbReference type="Gene3D" id="2.60.40.10">
    <property type="entry name" value="Immunoglobulins"/>
    <property type="match status" value="1"/>
</dbReference>
<evidence type="ECO:0000313" key="4">
    <source>
        <dbReference type="EMBL" id="CUV64922.1"/>
    </source>
</evidence>
<dbReference type="InterPro" id="IPR041498">
    <property type="entry name" value="Big_6"/>
</dbReference>
<feature type="region of interest" description="Disordered" evidence="1">
    <location>
        <begin position="83"/>
        <end position="110"/>
    </location>
</feature>
<organism evidence="4">
    <name type="scientific">Sulfurovum sp. enrichment culture clone C5</name>
    <dbReference type="NCBI Taxonomy" id="497650"/>
    <lineage>
        <taxon>Bacteria</taxon>
        <taxon>Pseudomonadati</taxon>
        <taxon>Campylobacterota</taxon>
        <taxon>Epsilonproteobacteria</taxon>
        <taxon>Campylobacterales</taxon>
        <taxon>Sulfurovaceae</taxon>
        <taxon>Sulfurovum</taxon>
        <taxon>environmental samples</taxon>
    </lineage>
</organism>
<dbReference type="AlphaFoldDB" id="A0A0S4XKQ3"/>
<feature type="compositionally biased region" description="Polar residues" evidence="1">
    <location>
        <begin position="83"/>
        <end position="102"/>
    </location>
</feature>
<feature type="domain" description="Bacterial Ig" evidence="2">
    <location>
        <begin position="90"/>
        <end position="173"/>
    </location>
</feature>
<name>A0A0S4XKQ3_9BACT</name>
<sequence>MYIFEEGIDTPSIIIKDYFAIDEISLYAYNANGALVYSTYTQINNVDGLLNLVVTERVAISTGQLALGGLAIGVVGAISGRDGNSTDTTAPSSPSLSISNYDNDGKPTASGIAEPNSIITITWSDGTKSSTKADNNGNYSIKSSFIQLDGDISVTATDASGNESTPFLVTCKDTQTPALIENIDENGKSTATGATEPDSNINIILPNENKSATTINNDVKFPKESPNTEPEDGGGTIVNEDFTTEIVPAEIIIIDTTYPTTTITIEDMQLSINETSTIIITFSESVKNFDKEDVIVENGTLSDFVTTDNVTWSATFTPNTNILDNTNNIILTNNYSDIFGNTGTAAISENYEVNTLVMEDLLENESLNDIENLLQCMPKEIQIYSPIPKSSQEDFITDTYSFSLKDTSTTPSDINLSFFNINDEEIIATIINQATLVV</sequence>
<protein>
    <recommendedName>
        <fullName evidence="5">Bacterial Ig-like domain-containing protein</fullName>
    </recommendedName>
</protein>
<feature type="domain" description="Bacterial Ig-like" evidence="3">
    <location>
        <begin position="255"/>
        <end position="353"/>
    </location>
</feature>
<proteinExistence type="predicted"/>
<evidence type="ECO:0008006" key="5">
    <source>
        <dbReference type="Google" id="ProtNLM"/>
    </source>
</evidence>
<dbReference type="InterPro" id="IPR013783">
    <property type="entry name" value="Ig-like_fold"/>
</dbReference>
<evidence type="ECO:0000259" key="2">
    <source>
        <dbReference type="Pfam" id="PF17936"/>
    </source>
</evidence>
<dbReference type="Pfam" id="PF19078">
    <property type="entry name" value="Big_12"/>
    <property type="match status" value="1"/>
</dbReference>
<reference evidence="4" key="1">
    <citation type="submission" date="2015-11" db="EMBL/GenBank/DDBJ databases">
        <authorList>
            <person name="Zhang Y."/>
            <person name="Guo Z."/>
        </authorList>
    </citation>
    <scope>NUCLEOTIDE SEQUENCE</scope>
    <source>
        <strain evidence="4">BN30871</strain>
    </source>
</reference>